<reference evidence="1" key="2">
    <citation type="journal article" date="2018" name="Nat. Commun.">
        <title>Tailed giant Tupanvirus possesses the most complete translational apparatus of the known virosphere.</title>
        <authorList>
            <person name="Abrahao J."/>
            <person name="Silva L."/>
            <person name="Silva L.S."/>
            <person name="Khalil J.Y.B."/>
            <person name="Rodrigues R."/>
            <person name="Arantes T."/>
            <person name="Assis F."/>
            <person name="Boratto P."/>
            <person name="Andrade M."/>
            <person name="Kroon E.G."/>
            <person name="Ribeiro B."/>
            <person name="Bergier I."/>
            <person name="Seligmann H."/>
            <person name="Ghigo E."/>
            <person name="Colson P."/>
            <person name="Levasseur A."/>
            <person name="Kroemer G."/>
            <person name="Raoult D."/>
            <person name="La Scola B."/>
        </authorList>
    </citation>
    <scope>NUCLEOTIDE SEQUENCE [LARGE SCALE GENOMIC DNA]</scope>
    <source>
        <strain evidence="1">Deep ocean</strain>
    </source>
</reference>
<name>A0A6N1NCR2_9VIRU</name>
<protein>
    <submittedName>
        <fullName evidence="1">Putative ORFan</fullName>
    </submittedName>
</protein>
<organism evidence="1">
    <name type="scientific">Tupanvirus deep ocean</name>
    <dbReference type="NCBI Taxonomy" id="2126984"/>
    <lineage>
        <taxon>Viruses</taxon>
        <taxon>Varidnaviria</taxon>
        <taxon>Bamfordvirae</taxon>
        <taxon>Nucleocytoviricota</taxon>
        <taxon>Megaviricetes</taxon>
        <taxon>Imitervirales</taxon>
        <taxon>Mimiviridae</taxon>
        <taxon>Megamimivirinae</taxon>
        <taxon>Tupanvirus</taxon>
        <taxon>Tupanvirus altamarinense</taxon>
    </lineage>
</organism>
<evidence type="ECO:0000313" key="1">
    <source>
        <dbReference type="EMBL" id="QKU33559.1"/>
    </source>
</evidence>
<sequence>MHFYSIYFNVCNKYTPEQVHISVSLLESFKYMAKSLEITTDKMIKKFYEGSYDDIDEQIDLTSKEIISRLEVNLDDCKVIASFLPVKYYYKITQKDKNNDKRCTHKDITVFILKTSDDGDIREAYSEMEKLIV</sequence>
<dbReference type="GeneID" id="80516669"/>
<dbReference type="RefSeq" id="YP_010780162.1">
    <property type="nucleotide sequence ID" value="NC_075038.1"/>
</dbReference>
<dbReference type="EMBL" id="MF405918">
    <property type="protein sequence ID" value="QKU33559.1"/>
    <property type="molecule type" value="Genomic_DNA"/>
</dbReference>
<proteinExistence type="predicted"/>
<reference evidence="1" key="1">
    <citation type="submission" date="2017-06" db="EMBL/GenBank/DDBJ databases">
        <authorList>
            <person name="Assis F.L."/>
            <person name="Abrahao J.S."/>
            <person name="Silva L."/>
            <person name="Khalil J.B."/>
            <person name="Rodrigues R."/>
            <person name="Silva L.S."/>
            <person name="Boratto P."/>
            <person name="Andrade M."/>
            <person name="Kroon E.G."/>
            <person name="Ribeiro B."/>
            <person name="Bergier I."/>
            <person name="Seligmann H."/>
            <person name="Ghigo E."/>
            <person name="Colson P."/>
            <person name="Levasseur A."/>
            <person name="Raoult D."/>
            <person name="Scola B.L."/>
        </authorList>
    </citation>
    <scope>NUCLEOTIDE SEQUENCE</scope>
    <source>
        <strain evidence="1">Deep ocean</strain>
    </source>
</reference>
<accession>A0A6N1NCR2</accession>
<dbReference type="KEGG" id="vg:80516669"/>